<gene>
    <name evidence="1" type="ORF">DSO57_1028415</name>
</gene>
<comment type="caution">
    <text evidence="1">The sequence shown here is derived from an EMBL/GenBank/DDBJ whole genome shotgun (WGS) entry which is preliminary data.</text>
</comment>
<dbReference type="Proteomes" id="UP001165960">
    <property type="component" value="Unassembled WGS sequence"/>
</dbReference>
<protein>
    <submittedName>
        <fullName evidence="1">Uncharacterized protein</fullName>
    </submittedName>
</protein>
<evidence type="ECO:0000313" key="1">
    <source>
        <dbReference type="EMBL" id="KAJ9049071.1"/>
    </source>
</evidence>
<sequence length="335" mass="37544">MDIAAFNLVLNSVSAVLGLVTVGLVLGLDRGNLAQRVSVRFTLAIAWVDVFKAVSIILYSVWKTGGLACKMVGFLLVWGFLGYMFLNGMLALNLYLVFVRGKVFSEAWTKYYFSCGLGMASVLTGILLALDKFGWDDDFGVCEFKDSNSAGTYALMWLCFIGWILVVCVFNLVVIILALHKLWSRETRICPAHRHLKSLVLRVVVLCSIPIVTQVWYPILRIAEFTLRTPPTALVYINVIATDLPGILNCIVFLYDPSLRNPAHSFHQLLLSGFPDDQPSAVDYEFTIPQPAQLSYPKQQELFSLPSTRLRTRYKSPITYWPGTNIPIYQVVKGL</sequence>
<reference evidence="1" key="1">
    <citation type="submission" date="2022-04" db="EMBL/GenBank/DDBJ databases">
        <title>Genome of the entomopathogenic fungus Entomophthora muscae.</title>
        <authorList>
            <person name="Elya C."/>
            <person name="Lovett B.R."/>
            <person name="Lee E."/>
            <person name="Macias A.M."/>
            <person name="Hajek A.E."/>
            <person name="De Bivort B.L."/>
            <person name="Kasson M.T."/>
            <person name="De Fine Licht H.H."/>
            <person name="Stajich J.E."/>
        </authorList>
    </citation>
    <scope>NUCLEOTIDE SEQUENCE</scope>
    <source>
        <strain evidence="1">Berkeley</strain>
    </source>
</reference>
<proteinExistence type="predicted"/>
<evidence type="ECO:0000313" key="2">
    <source>
        <dbReference type="Proteomes" id="UP001165960"/>
    </source>
</evidence>
<name>A0ACC2RG98_9FUNG</name>
<dbReference type="EMBL" id="QTSX02007280">
    <property type="protein sequence ID" value="KAJ9049071.1"/>
    <property type="molecule type" value="Genomic_DNA"/>
</dbReference>
<organism evidence="1 2">
    <name type="scientific">Entomophthora muscae</name>
    <dbReference type="NCBI Taxonomy" id="34485"/>
    <lineage>
        <taxon>Eukaryota</taxon>
        <taxon>Fungi</taxon>
        <taxon>Fungi incertae sedis</taxon>
        <taxon>Zoopagomycota</taxon>
        <taxon>Entomophthoromycotina</taxon>
        <taxon>Entomophthoromycetes</taxon>
        <taxon>Entomophthorales</taxon>
        <taxon>Entomophthoraceae</taxon>
        <taxon>Entomophthora</taxon>
    </lineage>
</organism>
<accession>A0ACC2RG98</accession>
<keyword evidence="2" id="KW-1185">Reference proteome</keyword>